<dbReference type="GO" id="GO:0031956">
    <property type="term" value="F:medium-chain fatty acid-CoA ligase activity"/>
    <property type="evidence" value="ECO:0007669"/>
    <property type="project" value="TreeGrafter"/>
</dbReference>
<comment type="caution">
    <text evidence="5">The sequence shown here is derived from an EMBL/GenBank/DDBJ whole genome shotgun (WGS) entry which is preliminary data.</text>
</comment>
<evidence type="ECO:0000256" key="1">
    <source>
        <dbReference type="ARBA" id="ARBA00006432"/>
    </source>
</evidence>
<dbReference type="FunFam" id="3.30.300.30:FF:000008">
    <property type="entry name" value="2,3-dihydroxybenzoate-AMP ligase"/>
    <property type="match status" value="1"/>
</dbReference>
<dbReference type="OrthoDB" id="9803968at2"/>
<feature type="domain" description="AMP-binding enzyme C-terminal" evidence="4">
    <location>
        <begin position="459"/>
        <end position="532"/>
    </location>
</feature>
<evidence type="ECO:0000256" key="2">
    <source>
        <dbReference type="ARBA" id="ARBA00022598"/>
    </source>
</evidence>
<dbReference type="InterPro" id="IPR025110">
    <property type="entry name" value="AMP-bd_C"/>
</dbReference>
<dbReference type="SUPFAM" id="SSF56801">
    <property type="entry name" value="Acetyl-CoA synthetase-like"/>
    <property type="match status" value="1"/>
</dbReference>
<evidence type="ECO:0000313" key="6">
    <source>
        <dbReference type="Proteomes" id="UP000003111"/>
    </source>
</evidence>
<keyword evidence="2 5" id="KW-0436">Ligase</keyword>
<evidence type="ECO:0000259" key="3">
    <source>
        <dbReference type="Pfam" id="PF00501"/>
    </source>
</evidence>
<evidence type="ECO:0000259" key="4">
    <source>
        <dbReference type="Pfam" id="PF13193"/>
    </source>
</evidence>
<dbReference type="InterPro" id="IPR020845">
    <property type="entry name" value="AMP-binding_CS"/>
</dbReference>
<dbReference type="PROSITE" id="PS00455">
    <property type="entry name" value="AMP_BINDING"/>
    <property type="match status" value="1"/>
</dbReference>
<accession>E2SG00</accession>
<dbReference type="Proteomes" id="UP000003111">
    <property type="component" value="Unassembled WGS sequence"/>
</dbReference>
<protein>
    <submittedName>
        <fullName evidence="5">Long-chain-fatty-acid--CoA ligase</fullName>
    </submittedName>
</protein>
<reference evidence="5" key="1">
    <citation type="submission" date="2010-08" db="EMBL/GenBank/DDBJ databases">
        <authorList>
            <person name="Muzny D."/>
            <person name="Qin X."/>
            <person name="Buhay C."/>
            <person name="Dugan-Rocha S."/>
            <person name="Ding Y."/>
            <person name="Chen G."/>
            <person name="Hawes A."/>
            <person name="Holder M."/>
            <person name="Jhangiani S."/>
            <person name="Johnson A."/>
            <person name="Khan Z."/>
            <person name="Li Z."/>
            <person name="Liu W."/>
            <person name="Liu X."/>
            <person name="Perez L."/>
            <person name="Shen H."/>
            <person name="Wang Q."/>
            <person name="Watt J."/>
            <person name="Xi L."/>
            <person name="Xin Y."/>
            <person name="Zhou J."/>
            <person name="Deng J."/>
            <person name="Jiang H."/>
            <person name="Liu Y."/>
            <person name="Qu J."/>
            <person name="Song X.-Z."/>
            <person name="Zhang L."/>
            <person name="Villasana D."/>
            <person name="Johnson A."/>
            <person name="Liu J."/>
            <person name="Liyanage D."/>
            <person name="Lorensuhewa L."/>
            <person name="Robinson T."/>
            <person name="Song A."/>
            <person name="Song B.-B."/>
            <person name="Dinh H."/>
            <person name="Thornton R."/>
            <person name="Coyle M."/>
            <person name="Francisco L."/>
            <person name="Jackson L."/>
            <person name="Javaid M."/>
            <person name="Korchina V."/>
            <person name="Kovar C."/>
            <person name="Mata R."/>
            <person name="Mathew T."/>
            <person name="Ngo R."/>
            <person name="Nguyen L."/>
            <person name="Nguyen N."/>
            <person name="Okwuonu G."/>
            <person name="Ongeri F."/>
            <person name="Pham C."/>
            <person name="Simmons D."/>
            <person name="Wilczek-Boney K."/>
            <person name="Hale W."/>
            <person name="Jakkamsetti A."/>
            <person name="Pham P."/>
            <person name="Ruth R."/>
            <person name="San Lucas F."/>
            <person name="Warren J."/>
            <person name="Zhang J."/>
            <person name="Zhao Z."/>
            <person name="Zhou C."/>
            <person name="Zhu D."/>
            <person name="Lee S."/>
            <person name="Bess C."/>
            <person name="Blankenburg K."/>
            <person name="Forbes L."/>
            <person name="Fu Q."/>
            <person name="Gubbala S."/>
            <person name="Hirani K."/>
            <person name="Jayaseelan J.C."/>
            <person name="Lara F."/>
            <person name="Munidasa M."/>
            <person name="Palculict T."/>
            <person name="Patil S."/>
            <person name="Pu L.-L."/>
            <person name="Saada N."/>
            <person name="Tang L."/>
            <person name="Weissenberger G."/>
            <person name="Zhu Y."/>
            <person name="Hemphill L."/>
            <person name="Shang Y."/>
            <person name="Youmans B."/>
            <person name="Ayvaz T."/>
            <person name="Ross M."/>
            <person name="Santibanez J."/>
            <person name="Aqrawi P."/>
            <person name="Gross S."/>
            <person name="Joshi V."/>
            <person name="Fowler G."/>
            <person name="Nazareth L."/>
            <person name="Reid J."/>
            <person name="Worley K."/>
            <person name="Petrosino J."/>
            <person name="Highlander S."/>
            <person name="Gibbs R."/>
        </authorList>
    </citation>
    <scope>NUCLEOTIDE SEQUENCE [LARGE SCALE GENOMIC DNA]</scope>
    <source>
        <strain evidence="5">DSM 15272</strain>
    </source>
</reference>
<dbReference type="GO" id="GO:0006631">
    <property type="term" value="P:fatty acid metabolic process"/>
    <property type="evidence" value="ECO:0007669"/>
    <property type="project" value="TreeGrafter"/>
</dbReference>
<feature type="domain" description="AMP-dependent synthetase/ligase" evidence="3">
    <location>
        <begin position="57"/>
        <end position="411"/>
    </location>
</feature>
<dbReference type="Pfam" id="PF00501">
    <property type="entry name" value="AMP-binding"/>
    <property type="match status" value="1"/>
</dbReference>
<name>E2SG00_9ACTN</name>
<dbReference type="STRING" id="585531.HMPREF0063_12959"/>
<dbReference type="InterPro" id="IPR000873">
    <property type="entry name" value="AMP-dep_synth/lig_dom"/>
</dbReference>
<organism evidence="5 6">
    <name type="scientific">Aeromicrobium marinum DSM 15272</name>
    <dbReference type="NCBI Taxonomy" id="585531"/>
    <lineage>
        <taxon>Bacteria</taxon>
        <taxon>Bacillati</taxon>
        <taxon>Actinomycetota</taxon>
        <taxon>Actinomycetes</taxon>
        <taxon>Propionibacteriales</taxon>
        <taxon>Nocardioidaceae</taxon>
        <taxon>Aeromicrobium</taxon>
    </lineage>
</organism>
<dbReference type="Gene3D" id="3.40.50.12780">
    <property type="entry name" value="N-terminal domain of ligase-like"/>
    <property type="match status" value="1"/>
</dbReference>
<dbReference type="EMBL" id="ACLF03000015">
    <property type="protein sequence ID" value="EFQ81947.1"/>
    <property type="molecule type" value="Genomic_DNA"/>
</dbReference>
<dbReference type="InterPro" id="IPR042099">
    <property type="entry name" value="ANL_N_sf"/>
</dbReference>
<dbReference type="PANTHER" id="PTHR43201">
    <property type="entry name" value="ACYL-COA SYNTHETASE"/>
    <property type="match status" value="1"/>
</dbReference>
<dbReference type="PANTHER" id="PTHR43201:SF5">
    <property type="entry name" value="MEDIUM-CHAIN ACYL-COA LIGASE ACSF2, MITOCHONDRIAL"/>
    <property type="match status" value="1"/>
</dbReference>
<comment type="similarity">
    <text evidence="1">Belongs to the ATP-dependent AMP-binding enzyme family.</text>
</comment>
<proteinExistence type="inferred from homology"/>
<dbReference type="RefSeq" id="WP_007078546.1">
    <property type="nucleotide sequence ID" value="NZ_CM001024.1"/>
</dbReference>
<dbReference type="AlphaFoldDB" id="E2SG00"/>
<dbReference type="Pfam" id="PF13193">
    <property type="entry name" value="AMP-binding_C"/>
    <property type="match status" value="1"/>
</dbReference>
<dbReference type="InterPro" id="IPR045851">
    <property type="entry name" value="AMP-bd_C_sf"/>
</dbReference>
<sequence>MAMTARDLLARGRLEARYAATMARAVGPQAVRGNPLRYLGVATAAWQHGVAGAGTAAAAAMNPHGVAIVDDRGSLTSAELHRRSTALAAALYATGVDAGSSIGILCRNHREFFEVFFAASKLGARTLLLNTDFSAPQLTEVCGREGVDVLVHDGEFADRTTLLDPSVRRLVAHREAGDPDDAAATDTLIRHADPRVLPRPRRAQRVVLLTSGTTGTPKGAPRDIDATLAAPGGVLSRIPLRPGRTVVVAAPLFHAWGLSMAMLSFGLGSTVVVSRRFDAAATLAAMAERRADTLITLPVLLGRLVAAVEASDRPPRLQHLRVIALSGSALRPELAERATRAFGPVVHNLYGSTEVAAVAIATPQDLAAAPGTVGRPPFGTVVRILDDRDRPVRHGAVGRIFVRSSMQFGGYTGGGSKRVVDGFMSTGDLGHLDRDGRLHVEGRDDDMIVSGGENVFPLEVENLLATHPSVREAAVVGVPDEEFGARLAAFVVVDGPITADAVRDLVRQNLARYKVPRDVIFVDELPRNPAGKVVKRLLDT</sequence>
<keyword evidence="6" id="KW-1185">Reference proteome</keyword>
<evidence type="ECO:0000313" key="5">
    <source>
        <dbReference type="EMBL" id="EFQ81947.1"/>
    </source>
</evidence>
<dbReference type="Gene3D" id="3.30.300.30">
    <property type="match status" value="1"/>
</dbReference>
<gene>
    <name evidence="5" type="ORF">HMPREF0063_12959</name>
</gene>
<dbReference type="CDD" id="cd04433">
    <property type="entry name" value="AFD_class_I"/>
    <property type="match status" value="1"/>
</dbReference>
<dbReference type="eggNOG" id="COG0318">
    <property type="taxonomic scope" value="Bacteria"/>
</dbReference>
<dbReference type="HOGENOM" id="CLU_000022_59_0_11"/>